<feature type="non-terminal residue" evidence="1">
    <location>
        <position position="1"/>
    </location>
</feature>
<reference evidence="1" key="1">
    <citation type="submission" date="2022-04" db="EMBL/GenBank/DDBJ databases">
        <title>Jade perch genome.</title>
        <authorList>
            <person name="Chao B."/>
        </authorList>
    </citation>
    <scope>NUCLEOTIDE SEQUENCE</scope>
    <source>
        <strain evidence="1">CB-2022</strain>
    </source>
</reference>
<dbReference type="Proteomes" id="UP000831701">
    <property type="component" value="Chromosome 3"/>
</dbReference>
<proteinExistence type="predicted"/>
<sequence length="230" mass="25437">LIDYATEFHTLAADSGWNMPAIKDAFVNGLNENIKDQLAPHETPSDFENLVDLAVGQSASGEGVGASPSWQERHHEPVPSDYPDLSRVQPCYHDLREVFDKTKATSLPPHRPWDCTIDLLPGAPMPKARLYAISVPERKAMDDYIEASLRSVIIHPSSSPAGAGFFFVGKKDGSLRPCIDYSALNEITVKNRYRLQATGYRPCHSFPPPSSSSIRLESSLSWTCGTHTIW</sequence>
<name>A0ACB8X628_9TELE</name>
<comment type="caution">
    <text evidence="1">The sequence shown here is derived from an EMBL/GenBank/DDBJ whole genome shotgun (WGS) entry which is preliminary data.</text>
</comment>
<keyword evidence="2" id="KW-1185">Reference proteome</keyword>
<evidence type="ECO:0000313" key="1">
    <source>
        <dbReference type="EMBL" id="KAI3375434.1"/>
    </source>
</evidence>
<accession>A0ACB8X628</accession>
<protein>
    <submittedName>
        <fullName evidence="1">Uncharacterized protein</fullName>
    </submittedName>
</protein>
<dbReference type="EMBL" id="CM041533">
    <property type="protein sequence ID" value="KAI3375434.1"/>
    <property type="molecule type" value="Genomic_DNA"/>
</dbReference>
<gene>
    <name evidence="1" type="ORF">L3Q82_021923</name>
</gene>
<organism evidence="1 2">
    <name type="scientific">Scortum barcoo</name>
    <name type="common">barcoo grunter</name>
    <dbReference type="NCBI Taxonomy" id="214431"/>
    <lineage>
        <taxon>Eukaryota</taxon>
        <taxon>Metazoa</taxon>
        <taxon>Chordata</taxon>
        <taxon>Craniata</taxon>
        <taxon>Vertebrata</taxon>
        <taxon>Euteleostomi</taxon>
        <taxon>Actinopterygii</taxon>
        <taxon>Neopterygii</taxon>
        <taxon>Teleostei</taxon>
        <taxon>Neoteleostei</taxon>
        <taxon>Acanthomorphata</taxon>
        <taxon>Eupercaria</taxon>
        <taxon>Centrarchiformes</taxon>
        <taxon>Terapontoidei</taxon>
        <taxon>Terapontidae</taxon>
        <taxon>Scortum</taxon>
    </lineage>
</organism>
<evidence type="ECO:0000313" key="2">
    <source>
        <dbReference type="Proteomes" id="UP000831701"/>
    </source>
</evidence>